<keyword evidence="3" id="KW-1185">Reference proteome</keyword>
<dbReference type="AlphaFoldDB" id="A0A2T0VA40"/>
<evidence type="ECO:0000313" key="2">
    <source>
        <dbReference type="EMBL" id="PRY66928.1"/>
    </source>
</evidence>
<proteinExistence type="predicted"/>
<accession>A0A2T0VA40</accession>
<evidence type="ECO:0008006" key="4">
    <source>
        <dbReference type="Google" id="ProtNLM"/>
    </source>
</evidence>
<dbReference type="EMBL" id="PVTL01000008">
    <property type="protein sequence ID" value="PRY66928.1"/>
    <property type="molecule type" value="Genomic_DNA"/>
</dbReference>
<gene>
    <name evidence="2" type="ORF">B0I08_1089</name>
</gene>
<feature type="region of interest" description="Disordered" evidence="1">
    <location>
        <begin position="43"/>
        <end position="71"/>
    </location>
</feature>
<reference evidence="2 3" key="1">
    <citation type="submission" date="2018-03" db="EMBL/GenBank/DDBJ databases">
        <title>Genomic Encyclopedia of Type Strains, Phase III (KMG-III): the genomes of soil and plant-associated and newly described type strains.</title>
        <authorList>
            <person name="Whitman W."/>
        </authorList>
    </citation>
    <scope>NUCLEOTIDE SEQUENCE [LARGE SCALE GENOMIC DNA]</scope>
    <source>
        <strain evidence="2 3">CGMCC 1.12484</strain>
    </source>
</reference>
<feature type="compositionally biased region" description="Pro residues" evidence="1">
    <location>
        <begin position="49"/>
        <end position="59"/>
    </location>
</feature>
<protein>
    <recommendedName>
        <fullName evidence="4">Transglycosylase-like protein with SLT domain</fullName>
    </recommendedName>
</protein>
<dbReference type="InterPro" id="IPR023346">
    <property type="entry name" value="Lysozyme-like_dom_sf"/>
</dbReference>
<organism evidence="2 3">
    <name type="scientific">Glaciihabitans tibetensis</name>
    <dbReference type="NCBI Taxonomy" id="1266600"/>
    <lineage>
        <taxon>Bacteria</taxon>
        <taxon>Bacillati</taxon>
        <taxon>Actinomycetota</taxon>
        <taxon>Actinomycetes</taxon>
        <taxon>Micrococcales</taxon>
        <taxon>Microbacteriaceae</taxon>
        <taxon>Glaciihabitans</taxon>
    </lineage>
</organism>
<dbReference type="SUPFAM" id="SSF53955">
    <property type="entry name" value="Lysozyme-like"/>
    <property type="match status" value="1"/>
</dbReference>
<dbReference type="Proteomes" id="UP000237983">
    <property type="component" value="Unassembled WGS sequence"/>
</dbReference>
<name>A0A2T0VA40_9MICO</name>
<comment type="caution">
    <text evidence="2">The sequence shown here is derived from an EMBL/GenBank/DDBJ whole genome shotgun (WGS) entry which is preliminary data.</text>
</comment>
<evidence type="ECO:0000313" key="3">
    <source>
        <dbReference type="Proteomes" id="UP000237983"/>
    </source>
</evidence>
<feature type="compositionally biased region" description="Low complexity" evidence="1">
    <location>
        <begin position="60"/>
        <end position="70"/>
    </location>
</feature>
<evidence type="ECO:0000256" key="1">
    <source>
        <dbReference type="SAM" id="MobiDB-lite"/>
    </source>
</evidence>
<sequence>MVIVVDPYSGAYADALPPSEWETITDTQSFTVVDALHTPISYDPYTITEPPPPPPPAPSPASGKPDPGSAKAIALEMVTAKGWDANQYDCLVSLWTKESGWNHLAENKSSGAYGIPQSYPGNKMASAGADWKTNPATQIRWGIGYIAGRYSTPCGAWTNSQAKGSY</sequence>